<dbReference type="Proteomes" id="UP000019241">
    <property type="component" value="Unassembled WGS sequence"/>
</dbReference>
<dbReference type="NCBIfam" id="TIGR01641">
    <property type="entry name" value="phageSPP1_gp7"/>
    <property type="match status" value="1"/>
</dbReference>
<dbReference type="Gene3D" id="3.90.176.10">
    <property type="entry name" value="Toxin ADP-ribosyltransferase, Chain A, domain 1"/>
    <property type="match status" value="1"/>
</dbReference>
<dbReference type="SUPFAM" id="SSF56399">
    <property type="entry name" value="ADP-ribosylation"/>
    <property type="match status" value="1"/>
</dbReference>
<proteinExistence type="predicted"/>
<evidence type="ECO:0008006" key="5">
    <source>
        <dbReference type="Google" id="ProtNLM"/>
    </source>
</evidence>
<dbReference type="EMBL" id="AODM01000089">
    <property type="protein sequence ID" value="EUJ44052.1"/>
    <property type="molecule type" value="Genomic_DNA"/>
</dbReference>
<dbReference type="Pfam" id="PF04233">
    <property type="entry name" value="Phage_Mu_F"/>
    <property type="match status" value="1"/>
</dbReference>
<protein>
    <recommendedName>
        <fullName evidence="5">Phage head morphogenesis domain-containing protein</fullName>
    </recommendedName>
</protein>
<evidence type="ECO:0000313" key="3">
    <source>
        <dbReference type="EMBL" id="EUJ44052.1"/>
    </source>
</evidence>
<name>W7D4C2_9LIST</name>
<evidence type="ECO:0000259" key="2">
    <source>
        <dbReference type="Pfam" id="PF04233"/>
    </source>
</evidence>
<evidence type="ECO:0000313" key="4">
    <source>
        <dbReference type="Proteomes" id="UP000019241"/>
    </source>
</evidence>
<dbReference type="AlphaFoldDB" id="W7D4C2"/>
<dbReference type="PATRIC" id="fig|1265822.4.peg.4131"/>
<feature type="domain" description="ADP ribosyltransferase" evidence="1">
    <location>
        <begin position="299"/>
        <end position="454"/>
    </location>
</feature>
<feature type="domain" description="Phage head morphogenesis" evidence="2">
    <location>
        <begin position="145"/>
        <end position="247"/>
    </location>
</feature>
<comment type="caution">
    <text evidence="3">The sequence shown here is derived from an EMBL/GenBank/DDBJ whole genome shotgun (WGS) entry which is preliminary data.</text>
</comment>
<accession>W7D4C2</accession>
<evidence type="ECO:0000259" key="1">
    <source>
        <dbReference type="Pfam" id="PF03496"/>
    </source>
</evidence>
<dbReference type="Pfam" id="PF03496">
    <property type="entry name" value="ADPrib_exo_Tox"/>
    <property type="match status" value="1"/>
</dbReference>
<sequence length="479" mass="54653">MVKKIPKSRYPFNLERSYSKALVKLVNELSDVIFYEYDTNISRIINERTDALYSDSAADAIKAVLDRIKGLSLGIFNNKATKNVARKHVNAVNTTSKVQTHKQMRAAGITPFENEPWLQEYVDAKVNENVSYIKSISSSFTDKAEQIVMRGVTSGKSTKEIRDELLKETDATRNRAEFIARDQTGTIMGQITAKRHKSAGIPGFMWSDSGDNKVRPSHAERNGKYYSYDDPDAPIPGEEYGCRCVAIPEFDESKINNSEQEEEEKWKPPKPLDNLARYDDVDKMIAEQGWEEYDWGFFEASDISRYTGHDFEKLNKYLRTKTKNLNQTDIDKSLEELDSGISQALNKVEIKRNMVVYRAVKNDLFLSGLDVENGVTRFVDAAYVSTTPFMDSSFIKEFVESASTKFKEGNRSVRPYILIEIEVPAGTKGAYIAQYSKFKNEKELLLQKNTVFEFIGDKYDEKTGIRTINIQVVKQNEKT</sequence>
<dbReference type="GO" id="GO:0005576">
    <property type="term" value="C:extracellular region"/>
    <property type="evidence" value="ECO:0007669"/>
    <property type="project" value="InterPro"/>
</dbReference>
<dbReference type="InterPro" id="IPR003540">
    <property type="entry name" value="ADP-ribosyltransferase"/>
</dbReference>
<organism evidence="3 4">
    <name type="scientific">Listeria fleischmannii FSL S10-1203</name>
    <dbReference type="NCBI Taxonomy" id="1265822"/>
    <lineage>
        <taxon>Bacteria</taxon>
        <taxon>Bacillati</taxon>
        <taxon>Bacillota</taxon>
        <taxon>Bacilli</taxon>
        <taxon>Bacillales</taxon>
        <taxon>Listeriaceae</taxon>
        <taxon>Listeria</taxon>
    </lineage>
</organism>
<reference evidence="3 4" key="1">
    <citation type="submission" date="2012-12" db="EMBL/GenBank/DDBJ databases">
        <title>Novel taxa of Listeriaceae from agricultural environments in the United States.</title>
        <authorList>
            <person name="den Bakker H.C."/>
            <person name="Allred A."/>
            <person name="Warchocki S."/>
            <person name="Wright E.M."/>
            <person name="Burrell A."/>
            <person name="Nightingale K.K."/>
            <person name="Kephart D."/>
            <person name="Wiedmann M."/>
        </authorList>
    </citation>
    <scope>NUCLEOTIDE SEQUENCE [LARGE SCALE GENOMIC DNA]</scope>
    <source>
        <strain evidence="3 4">FSL S10-1203</strain>
    </source>
</reference>
<gene>
    <name evidence="3" type="ORF">MCOL2_20196</name>
</gene>
<dbReference type="PROSITE" id="PS51996">
    <property type="entry name" value="TR_MART"/>
    <property type="match status" value="1"/>
</dbReference>
<dbReference type="RefSeq" id="WP_052006937.1">
    <property type="nucleotide sequence ID" value="NZ_AODM01000089.1"/>
</dbReference>
<dbReference type="InterPro" id="IPR006528">
    <property type="entry name" value="Phage_head_morphogenesis_dom"/>
</dbReference>